<keyword evidence="5" id="KW-0694">RNA-binding</keyword>
<name>A0A8X6IUR9_9ARAC</name>
<keyword evidence="4" id="KW-0963">Cytoplasm</keyword>
<proteinExistence type="inferred from homology"/>
<comment type="function">
    <text evidence="1">Component of the ribosome, a large ribonucleoprotein complex responsible for the synthesis of proteins in the cell. The small ribosomal subunit (SSU) binds messenger RNAs (mRNAs) and translates the encoded message by selecting cognate aminoacyl-transfer RNA (tRNA) molecules. The large subunit (LSU) contains the ribosomal catalytic site termed the peptidyl transferase center (PTC), which catalyzes the formation of peptide bonds, thereby polymerizing the amino acids delivered by tRNAs into a polypeptide chain. The nascent polypeptides leave the ribosome through a tunnel in the LSU and interact with protein factors that function in enzymatic processing, targeting, and the membrane insertion of nascent chains at the exit of the ribosomal tunnel.</text>
</comment>
<evidence type="ECO:0000256" key="5">
    <source>
        <dbReference type="ARBA" id="ARBA00022730"/>
    </source>
</evidence>
<evidence type="ECO:0000256" key="3">
    <source>
        <dbReference type="ARBA" id="ARBA00007116"/>
    </source>
</evidence>
<dbReference type="PANTHER" id="PTHR23410">
    <property type="entry name" value="RIBOSOMAL PROTEIN L5-RELATED"/>
    <property type="match status" value="1"/>
</dbReference>
<evidence type="ECO:0000256" key="6">
    <source>
        <dbReference type="ARBA" id="ARBA00022980"/>
    </source>
</evidence>
<dbReference type="EMBL" id="BMAV01027578">
    <property type="protein sequence ID" value="GFS60478.1"/>
    <property type="molecule type" value="Genomic_DNA"/>
</dbReference>
<evidence type="ECO:0000259" key="11">
    <source>
        <dbReference type="Pfam" id="PF14204"/>
    </source>
</evidence>
<dbReference type="GO" id="GO:0000027">
    <property type="term" value="P:ribosomal large subunit assembly"/>
    <property type="evidence" value="ECO:0007669"/>
    <property type="project" value="TreeGrafter"/>
</dbReference>
<dbReference type="InterPro" id="IPR057268">
    <property type="entry name" value="Ribosomal_L18"/>
</dbReference>
<dbReference type="InterPro" id="IPR025607">
    <property type="entry name" value="Ribosomal_uL18_C_euk"/>
</dbReference>
<comment type="subcellular location">
    <subcellularLocation>
        <location evidence="2">Cytoplasm</location>
    </subcellularLocation>
</comment>
<dbReference type="PRINTS" id="PR00058">
    <property type="entry name" value="RIBOSOMALL5"/>
</dbReference>
<accession>A0A8X6IUR9</accession>
<dbReference type="Pfam" id="PF14204">
    <property type="entry name" value="Ribosomal_L18_c"/>
    <property type="match status" value="1"/>
</dbReference>
<comment type="similarity">
    <text evidence="3">Belongs to the universal ribosomal protein uL18 family.</text>
</comment>
<evidence type="ECO:0000313" key="12">
    <source>
        <dbReference type="EMBL" id="GFS60478.1"/>
    </source>
</evidence>
<keyword evidence="6 12" id="KW-0689">Ribosomal protein</keyword>
<evidence type="ECO:0000313" key="13">
    <source>
        <dbReference type="Proteomes" id="UP000886998"/>
    </source>
</evidence>
<feature type="compositionally biased region" description="Basic residues" evidence="10">
    <location>
        <begin position="266"/>
        <end position="280"/>
    </location>
</feature>
<evidence type="ECO:0000256" key="8">
    <source>
        <dbReference type="ARBA" id="ARBA00035197"/>
    </source>
</evidence>
<sequence length="301" mass="34854">MGFVKIVKNKAYFKRFQVKFRRRREGKTDYYARVRLIIQDKNKYNTPKYRMIVRFTNKDIICQVAYARIEGDVIVSAAYSHELPRYGIKAGLTNYAAAYATGLLLARRVLKKFNLDNIYKGVDEANGEDYVVENVEGQPGAFRCFLDVGLARTTTGARVFAALKGAVDGGLDIPHSNKRFPGYDAESKEFNAEVHRRHIFGQHVADYMRVLMEEDEDAYKRQFSQYITLGITPDGMEDMYKKAHLAIRSDPDHKPKSENKDVIKQRWSRKKLNLKERKNRLKQKKEAVIKKLDKELAEKAE</sequence>
<protein>
    <recommendedName>
        <fullName evidence="8">Large ribosomal subunit protein uL18</fullName>
    </recommendedName>
    <alternativeName>
        <fullName evidence="9">60S ribosomal protein L5</fullName>
    </alternativeName>
</protein>
<dbReference type="GO" id="GO:0006412">
    <property type="term" value="P:translation"/>
    <property type="evidence" value="ECO:0007669"/>
    <property type="project" value="InterPro"/>
</dbReference>
<dbReference type="GO" id="GO:0008097">
    <property type="term" value="F:5S rRNA binding"/>
    <property type="evidence" value="ECO:0007669"/>
    <property type="project" value="InterPro"/>
</dbReference>
<evidence type="ECO:0000256" key="10">
    <source>
        <dbReference type="SAM" id="MobiDB-lite"/>
    </source>
</evidence>
<feature type="compositionally biased region" description="Basic and acidic residues" evidence="10">
    <location>
        <begin position="249"/>
        <end position="264"/>
    </location>
</feature>
<evidence type="ECO:0000256" key="2">
    <source>
        <dbReference type="ARBA" id="ARBA00004496"/>
    </source>
</evidence>
<evidence type="ECO:0000256" key="4">
    <source>
        <dbReference type="ARBA" id="ARBA00022490"/>
    </source>
</evidence>
<comment type="caution">
    <text evidence="12">The sequence shown here is derived from an EMBL/GenBank/DDBJ whole genome shotgun (WGS) entry which is preliminary data.</text>
</comment>
<dbReference type="GO" id="GO:0003735">
    <property type="term" value="F:structural constituent of ribosome"/>
    <property type="evidence" value="ECO:0007669"/>
    <property type="project" value="InterPro"/>
</dbReference>
<keyword evidence="13" id="KW-1185">Reference proteome</keyword>
<dbReference type="GO" id="GO:0022625">
    <property type="term" value="C:cytosolic large ribosomal subunit"/>
    <property type="evidence" value="ECO:0007669"/>
    <property type="project" value="TreeGrafter"/>
</dbReference>
<feature type="domain" description="Large ribosomal subunit protein uL18 C-terminal eukaryotes" evidence="11">
    <location>
        <begin position="236"/>
        <end position="288"/>
    </location>
</feature>
<reference evidence="12" key="1">
    <citation type="submission" date="2020-08" db="EMBL/GenBank/DDBJ databases">
        <title>Multicomponent nature underlies the extraordinary mechanical properties of spider dragline silk.</title>
        <authorList>
            <person name="Kono N."/>
            <person name="Nakamura H."/>
            <person name="Mori M."/>
            <person name="Yoshida Y."/>
            <person name="Ohtoshi R."/>
            <person name="Malay A.D."/>
            <person name="Moran D.A.P."/>
            <person name="Tomita M."/>
            <person name="Numata K."/>
            <person name="Arakawa K."/>
        </authorList>
    </citation>
    <scope>NUCLEOTIDE SEQUENCE</scope>
</reference>
<keyword evidence="5" id="KW-0699">rRNA-binding</keyword>
<dbReference type="Pfam" id="PF17144">
    <property type="entry name" value="Ribosomal_L5e"/>
    <property type="match status" value="1"/>
</dbReference>
<evidence type="ECO:0000256" key="9">
    <source>
        <dbReference type="ARBA" id="ARBA00035352"/>
    </source>
</evidence>
<dbReference type="Proteomes" id="UP000886998">
    <property type="component" value="Unassembled WGS sequence"/>
</dbReference>
<gene>
    <name evidence="12" type="primary">RPL5</name>
    <name evidence="12" type="ORF">TNIN_357781</name>
</gene>
<dbReference type="CDD" id="cd00432">
    <property type="entry name" value="Ribosomal_L18_L5e"/>
    <property type="match status" value="1"/>
</dbReference>
<keyword evidence="7" id="KW-0687">Ribonucleoprotein</keyword>
<dbReference type="AlphaFoldDB" id="A0A8X6IUR9"/>
<dbReference type="InterPro" id="IPR005485">
    <property type="entry name" value="Rbsml_uL18_euk_arch"/>
</dbReference>
<organism evidence="12 13">
    <name type="scientific">Trichonephila inaurata madagascariensis</name>
    <dbReference type="NCBI Taxonomy" id="2747483"/>
    <lineage>
        <taxon>Eukaryota</taxon>
        <taxon>Metazoa</taxon>
        <taxon>Ecdysozoa</taxon>
        <taxon>Arthropoda</taxon>
        <taxon>Chelicerata</taxon>
        <taxon>Arachnida</taxon>
        <taxon>Araneae</taxon>
        <taxon>Araneomorphae</taxon>
        <taxon>Entelegynae</taxon>
        <taxon>Araneoidea</taxon>
        <taxon>Nephilidae</taxon>
        <taxon>Trichonephila</taxon>
        <taxon>Trichonephila inaurata</taxon>
    </lineage>
</organism>
<dbReference type="HAMAP" id="MF_01337_A">
    <property type="entry name" value="Ribosomal_uL18_A"/>
    <property type="match status" value="1"/>
</dbReference>
<dbReference type="Gene3D" id="3.30.420.100">
    <property type="match status" value="1"/>
</dbReference>
<evidence type="ECO:0000256" key="1">
    <source>
        <dbReference type="ARBA" id="ARBA00004021"/>
    </source>
</evidence>
<dbReference type="SUPFAM" id="SSF53137">
    <property type="entry name" value="Translational machinery components"/>
    <property type="match status" value="1"/>
</dbReference>
<dbReference type="FunFam" id="3.30.420.100:FF:000002">
    <property type="entry name" value="60S ribosomal protein L5"/>
    <property type="match status" value="1"/>
</dbReference>
<dbReference type="PANTHER" id="PTHR23410:SF12">
    <property type="entry name" value="LARGE RIBOSOMAL SUBUNIT PROTEIN UL18"/>
    <property type="match status" value="1"/>
</dbReference>
<feature type="region of interest" description="Disordered" evidence="10">
    <location>
        <begin position="249"/>
        <end position="280"/>
    </location>
</feature>
<dbReference type="OrthoDB" id="1618453at2759"/>
<evidence type="ECO:0000256" key="7">
    <source>
        <dbReference type="ARBA" id="ARBA00023274"/>
    </source>
</evidence>